<dbReference type="OrthoDB" id="5242307at2"/>
<proteinExistence type="predicted"/>
<evidence type="ECO:0000313" key="3">
    <source>
        <dbReference type="Proteomes" id="UP000028058"/>
    </source>
</evidence>
<reference evidence="2 3" key="1">
    <citation type="journal article" date="2014" name="Genome Announc.">
        <title>Draft Genome Sequence of Streptomyces fradiae ATCC 19609, a Strain Highly Sensitive to Antibiotics.</title>
        <authorList>
            <person name="Bekker O.B."/>
            <person name="Klimina K.M."/>
            <person name="Vatlin A.A."/>
            <person name="Zakharevich N.V."/>
            <person name="Kasianov A.S."/>
            <person name="Danilenko V.N."/>
        </authorList>
    </citation>
    <scope>NUCLEOTIDE SEQUENCE [LARGE SCALE GENOMIC DNA]</scope>
    <source>
        <strain evidence="2 3">ATCC 19609</strain>
    </source>
</reference>
<gene>
    <name evidence="2" type="ORF">SFRA_002770</name>
</gene>
<sequence>MAFPGRYGRVRAAAPAVAALLLLSALLPACGRADPGDRSVQRLLDRRAAALLDRDERAFLAETHPSAGRLRARQREVLRNLAEVPLAAWEYELTGTGGFEPAPGEGRRLAVRVRLSYRLSGHDTGPATADQRLTLAERGGRWYIAAEHPAGDGPEPLWEQGRVETVGGSRSLVLGVGHDRRRLRGIARTADRAVPAVDAAWGGDWARRVVVLVPRSPADMAELLGDPPGSYRGIAAVTTGRTGGAPGGPADRVIVNPAAYGILGEAGQDVVLTHETAHVATRAHTSPATPLWLSEGFADWAGYRDTDRPASRIAPELAREVAAGRAPGALPGDEDFSFTGDARRLARAYEAGWLACRMIAEEWGEETLVSFYRAVGEAGPDRSRALETALREQLGLGPAAFTARWRAYAESRLG</sequence>
<comment type="caution">
    <text evidence="2">The sequence shown here is derived from an EMBL/GenBank/DDBJ whole genome shotgun (WGS) entry which is preliminary data.</text>
</comment>
<feature type="signal peptide" evidence="1">
    <location>
        <begin position="1"/>
        <end position="33"/>
    </location>
</feature>
<keyword evidence="3" id="KW-1185">Reference proteome</keyword>
<protein>
    <recommendedName>
        <fullName evidence="4">Lipoprotein</fullName>
    </recommendedName>
</protein>
<feature type="chain" id="PRO_5043188279" description="Lipoprotein" evidence="1">
    <location>
        <begin position="34"/>
        <end position="414"/>
    </location>
</feature>
<evidence type="ECO:0000256" key="1">
    <source>
        <dbReference type="SAM" id="SignalP"/>
    </source>
</evidence>
<dbReference type="AlphaFoldDB" id="A0A3R7G269"/>
<organism evidence="2 3">
    <name type="scientific">Streptomyces xinghaiensis</name>
    <dbReference type="NCBI Taxonomy" id="1038928"/>
    <lineage>
        <taxon>Bacteria</taxon>
        <taxon>Bacillati</taxon>
        <taxon>Actinomycetota</taxon>
        <taxon>Actinomycetes</taxon>
        <taxon>Kitasatosporales</taxon>
        <taxon>Streptomycetaceae</taxon>
        <taxon>Streptomyces</taxon>
    </lineage>
</organism>
<name>A0A3R7G269_9ACTN</name>
<dbReference type="RefSeq" id="WP_043470632.1">
    <property type="nucleotide sequence ID" value="NZ_CP134822.1"/>
</dbReference>
<accession>A0A3R7G269</accession>
<evidence type="ECO:0000313" key="2">
    <source>
        <dbReference type="EMBL" id="RKM99138.1"/>
    </source>
</evidence>
<dbReference type="Proteomes" id="UP000028058">
    <property type="component" value="Unassembled WGS sequence"/>
</dbReference>
<evidence type="ECO:0008006" key="4">
    <source>
        <dbReference type="Google" id="ProtNLM"/>
    </source>
</evidence>
<keyword evidence="1" id="KW-0732">Signal</keyword>
<dbReference type="EMBL" id="JNAD02000001">
    <property type="protein sequence ID" value="RKM99138.1"/>
    <property type="molecule type" value="Genomic_DNA"/>
</dbReference>